<name>A0A7C8PZV1_ORBOL</name>
<sequence>MHQSYWTNIVKRHRSGSDSDTLAGDGIPVFAPIKRREHWRGAGIKQQHSHRAEESHLSATRDQVFDTNGSATKDMPLVRPADGSSPQLAIIPSRNYEIQMPEMKCNGKGESETKYSRWSIAGPKEKLSLACESLPNLLDDDLDDPFDYSFSEDDIYYQDSAHEYLQQLRFPTTFQENK</sequence>
<dbReference type="Proteomes" id="UP000479691">
    <property type="component" value="Unassembled WGS sequence"/>
</dbReference>
<reference evidence="2 3" key="1">
    <citation type="submission" date="2019-06" db="EMBL/GenBank/DDBJ databases">
        <authorList>
            <person name="Palmer J.M."/>
        </authorList>
    </citation>
    <scope>NUCLEOTIDE SEQUENCE [LARGE SCALE GENOMIC DNA]</scope>
    <source>
        <strain evidence="2 3">TWF788</strain>
    </source>
</reference>
<organism evidence="2 3">
    <name type="scientific">Orbilia oligospora</name>
    <name type="common">Nematode-trapping fungus</name>
    <name type="synonym">Arthrobotrys oligospora</name>
    <dbReference type="NCBI Taxonomy" id="2813651"/>
    <lineage>
        <taxon>Eukaryota</taxon>
        <taxon>Fungi</taxon>
        <taxon>Dikarya</taxon>
        <taxon>Ascomycota</taxon>
        <taxon>Pezizomycotina</taxon>
        <taxon>Orbiliomycetes</taxon>
        <taxon>Orbiliales</taxon>
        <taxon>Orbiliaceae</taxon>
        <taxon>Orbilia</taxon>
    </lineage>
</organism>
<proteinExistence type="predicted"/>
<accession>A0A7C8PZV1</accession>
<protein>
    <submittedName>
        <fullName evidence="2">Uncharacterized protein</fullName>
    </submittedName>
</protein>
<comment type="caution">
    <text evidence="2">The sequence shown here is derived from an EMBL/GenBank/DDBJ whole genome shotgun (WGS) entry which is preliminary data.</text>
</comment>
<dbReference type="AlphaFoldDB" id="A0A7C8PZV1"/>
<dbReference type="EMBL" id="JAABOE010000017">
    <property type="protein sequence ID" value="KAF3186374.1"/>
    <property type="molecule type" value="Genomic_DNA"/>
</dbReference>
<evidence type="ECO:0000256" key="1">
    <source>
        <dbReference type="SAM" id="MobiDB-lite"/>
    </source>
</evidence>
<evidence type="ECO:0000313" key="3">
    <source>
        <dbReference type="Proteomes" id="UP000479691"/>
    </source>
</evidence>
<evidence type="ECO:0000313" key="2">
    <source>
        <dbReference type="EMBL" id="KAF3186374.1"/>
    </source>
</evidence>
<feature type="region of interest" description="Disordered" evidence="1">
    <location>
        <begin position="67"/>
        <end position="88"/>
    </location>
</feature>
<gene>
    <name evidence="2" type="ORF">TWF788_003239</name>
</gene>